<evidence type="ECO:0000256" key="2">
    <source>
        <dbReference type="SAM" id="MobiDB-lite"/>
    </source>
</evidence>
<feature type="region of interest" description="Disordered" evidence="2">
    <location>
        <begin position="301"/>
        <end position="330"/>
    </location>
</feature>
<dbReference type="OrthoDB" id="8444614at2"/>
<proteinExistence type="predicted"/>
<feature type="transmembrane region" description="Helical" evidence="3">
    <location>
        <begin position="54"/>
        <end position="74"/>
    </location>
</feature>
<dbReference type="InterPro" id="IPR051677">
    <property type="entry name" value="AfsR-DnrI-RedD_regulator"/>
</dbReference>
<evidence type="ECO:0000313" key="5">
    <source>
        <dbReference type="EMBL" id="TWG14512.1"/>
    </source>
</evidence>
<dbReference type="SUPFAM" id="SSF46894">
    <property type="entry name" value="C-terminal effector domain of the bipartite response regulators"/>
    <property type="match status" value="1"/>
</dbReference>
<name>A0A561VSC1_ACTTI</name>
<feature type="region of interest" description="Disordered" evidence="2">
    <location>
        <begin position="121"/>
        <end position="150"/>
    </location>
</feature>
<evidence type="ECO:0000259" key="4">
    <source>
        <dbReference type="SMART" id="SM00862"/>
    </source>
</evidence>
<protein>
    <recommendedName>
        <fullName evidence="4">OmpR/PhoB-type domain-containing protein</fullName>
    </recommendedName>
</protein>
<keyword evidence="6" id="KW-1185">Reference proteome</keyword>
<dbReference type="PANTHER" id="PTHR35807">
    <property type="entry name" value="TRANSCRIPTIONAL REGULATOR REDD-RELATED"/>
    <property type="match status" value="1"/>
</dbReference>
<dbReference type="AlphaFoldDB" id="A0A561VSC1"/>
<feature type="domain" description="OmpR/PhoB-type" evidence="4">
    <location>
        <begin position="425"/>
        <end position="499"/>
    </location>
</feature>
<reference evidence="5 6" key="1">
    <citation type="submission" date="2019-06" db="EMBL/GenBank/DDBJ databases">
        <title>Sequencing the genomes of 1000 actinobacteria strains.</title>
        <authorList>
            <person name="Klenk H.-P."/>
        </authorList>
    </citation>
    <scope>NUCLEOTIDE SEQUENCE [LARGE SCALE GENOMIC DNA]</scope>
    <source>
        <strain evidence="5 6">DSM 43866</strain>
    </source>
</reference>
<dbReference type="InterPro" id="IPR036388">
    <property type="entry name" value="WH-like_DNA-bd_sf"/>
</dbReference>
<feature type="compositionally biased region" description="Low complexity" evidence="2">
    <location>
        <begin position="395"/>
        <end position="408"/>
    </location>
</feature>
<gene>
    <name evidence="5" type="ORF">FHX34_104812</name>
</gene>
<feature type="compositionally biased region" description="Polar residues" evidence="2">
    <location>
        <begin position="140"/>
        <end position="149"/>
    </location>
</feature>
<dbReference type="InterPro" id="IPR001867">
    <property type="entry name" value="OmpR/PhoB-type_DNA-bd"/>
</dbReference>
<accession>A0A561VSC1</accession>
<keyword evidence="3" id="KW-1133">Transmembrane helix</keyword>
<dbReference type="EMBL" id="VIWY01000004">
    <property type="protein sequence ID" value="TWG14512.1"/>
    <property type="molecule type" value="Genomic_DNA"/>
</dbReference>
<dbReference type="InterPro" id="IPR016032">
    <property type="entry name" value="Sig_transdc_resp-reg_C-effctor"/>
</dbReference>
<comment type="caution">
    <text evidence="5">The sequence shown here is derived from an EMBL/GenBank/DDBJ whole genome shotgun (WGS) entry which is preliminary data.</text>
</comment>
<sequence>MRWMYRAATALITVAFIAGPPLLAGVWLLHHPLPALTAEDVQNWLQQPRTTADVLAAIVLIATLLWLLLGGYLVRRIVLAATARWRRLRKLPLPTPAQMTAGSMASVAALTLPAITADHATAPPVATTPPPDDPTSADPSHNTAISTAPTPAGVVLPDGGWMPYHTALAVTALSGMALLHRRRTYQPNPRRISTHHHDPDLQPLPPAAQAITTTLSDNTATSPPAHAATAPEQLPTGLLSLHGPGAPAAARGLLVATAVSAATTPGSHTRLAVRHDDLRKLLPQINPTTPLPGIHVVAGPPGAAPEPHYAAGPSLPDRADRGDQPSTGSSAAITVLGFDATSVPAAQWHITEDGTTTGTGISTGRRLCTLDPRAATDLLTLIQQRHAGTVRGAASGPQPSGPTTTPSRPVATLTLLGACELTVDSQPIRLRRTAGLQILAYLAVHPEGARREEIISAVWPNLAPATITQRLHTTLSDLRRQLQPIIGDPITRREDRYQLNTDVIDTDLNLWRTEAAKAVSAISTSSRTKSCRRLIELYQGELAAGHTWPWISPTREAIRRDALDACTHLADHSTPAQALDWLHTATKIDPYNTSIQQRITATVNAS</sequence>
<organism evidence="5 6">
    <name type="scientific">Actinoplanes teichomyceticus</name>
    <dbReference type="NCBI Taxonomy" id="1867"/>
    <lineage>
        <taxon>Bacteria</taxon>
        <taxon>Bacillati</taxon>
        <taxon>Actinomycetota</taxon>
        <taxon>Actinomycetes</taxon>
        <taxon>Micromonosporales</taxon>
        <taxon>Micromonosporaceae</taxon>
        <taxon>Actinoplanes</taxon>
    </lineage>
</organism>
<keyword evidence="3" id="KW-0812">Transmembrane</keyword>
<feature type="transmembrane region" description="Helical" evidence="3">
    <location>
        <begin position="95"/>
        <end position="115"/>
    </location>
</feature>
<dbReference type="RefSeq" id="WP_145830986.1">
    <property type="nucleotide sequence ID" value="NZ_BOMX01000164.1"/>
</dbReference>
<keyword evidence="1" id="KW-0238">DNA-binding</keyword>
<keyword evidence="3" id="KW-0472">Membrane</keyword>
<dbReference type="GO" id="GO:0006355">
    <property type="term" value="P:regulation of DNA-templated transcription"/>
    <property type="evidence" value="ECO:0007669"/>
    <property type="project" value="InterPro"/>
</dbReference>
<dbReference type="GO" id="GO:0000160">
    <property type="term" value="P:phosphorelay signal transduction system"/>
    <property type="evidence" value="ECO:0007669"/>
    <property type="project" value="InterPro"/>
</dbReference>
<evidence type="ECO:0000256" key="3">
    <source>
        <dbReference type="SAM" id="Phobius"/>
    </source>
</evidence>
<dbReference type="Gene3D" id="1.10.10.10">
    <property type="entry name" value="Winged helix-like DNA-binding domain superfamily/Winged helix DNA-binding domain"/>
    <property type="match status" value="1"/>
</dbReference>
<dbReference type="SMART" id="SM00862">
    <property type="entry name" value="Trans_reg_C"/>
    <property type="match status" value="1"/>
</dbReference>
<dbReference type="GO" id="GO:0003677">
    <property type="term" value="F:DNA binding"/>
    <property type="evidence" value="ECO:0007669"/>
    <property type="project" value="UniProtKB-KW"/>
</dbReference>
<evidence type="ECO:0000313" key="6">
    <source>
        <dbReference type="Proteomes" id="UP000320239"/>
    </source>
</evidence>
<feature type="region of interest" description="Disordered" evidence="2">
    <location>
        <begin position="388"/>
        <end position="408"/>
    </location>
</feature>
<dbReference type="Proteomes" id="UP000320239">
    <property type="component" value="Unassembled WGS sequence"/>
</dbReference>
<feature type="compositionally biased region" description="Low complexity" evidence="2">
    <location>
        <begin position="301"/>
        <end position="313"/>
    </location>
</feature>
<evidence type="ECO:0000256" key="1">
    <source>
        <dbReference type="ARBA" id="ARBA00023125"/>
    </source>
</evidence>